<proteinExistence type="inferred from homology"/>
<evidence type="ECO:0000256" key="6">
    <source>
        <dbReference type="ARBA" id="ARBA00022741"/>
    </source>
</evidence>
<dbReference type="InterPro" id="IPR027417">
    <property type="entry name" value="P-loop_NTPase"/>
</dbReference>
<comment type="similarity">
    <text evidence="3 10 13">Belongs to the IPP transferase family.</text>
</comment>
<reference evidence="14 15" key="1">
    <citation type="journal article" date="2015" name="Genome Announc.">
        <title>Expanding the biotechnology potential of lactobacilli through comparative genomics of 213 strains and associated genera.</title>
        <authorList>
            <person name="Sun Z."/>
            <person name="Harris H.M."/>
            <person name="McCann A."/>
            <person name="Guo C."/>
            <person name="Argimon S."/>
            <person name="Zhang W."/>
            <person name="Yang X."/>
            <person name="Jeffery I.B."/>
            <person name="Cooney J.C."/>
            <person name="Kagawa T.F."/>
            <person name="Liu W."/>
            <person name="Song Y."/>
            <person name="Salvetti E."/>
            <person name="Wrobel A."/>
            <person name="Rasinkangas P."/>
            <person name="Parkhill J."/>
            <person name="Rea M.C."/>
            <person name="O'Sullivan O."/>
            <person name="Ritari J."/>
            <person name="Douillard F.P."/>
            <person name="Paul Ross R."/>
            <person name="Yang R."/>
            <person name="Briner A.E."/>
            <person name="Felis G.E."/>
            <person name="de Vos W.M."/>
            <person name="Barrangou R."/>
            <person name="Klaenhammer T.R."/>
            <person name="Caufield P.W."/>
            <person name="Cui Y."/>
            <person name="Zhang H."/>
            <person name="O'Toole P.W."/>
        </authorList>
    </citation>
    <scope>NUCLEOTIDE SEQUENCE [LARGE SCALE GENOMIC DNA]</scope>
    <source>
        <strain evidence="14 15">DSM 15946</strain>
    </source>
</reference>
<evidence type="ECO:0000256" key="3">
    <source>
        <dbReference type="ARBA" id="ARBA00005842"/>
    </source>
</evidence>
<sequence>MNLMTKVIAIVGPTAVGKTALSLKLAHALNGEIISGDSMQVYRHLDIGTAKVTPQEMAGIEHHLIDILDVHERFSVADFKQQAQAQIQAIAKRGHQPMIVGGTGFYLHALTHALVLGNDHFDQQSQAIRDHWHQVAQQAGNQFVWNVLAQKDPAAAQQIPVANLRRVIRALEVIEKTGRPFSLQPQQTSPDEYFLVALTTERQLLYERINQRVDQMVANGLLDEARWLYEQGGEALPAGKGIGYRELFAYFAGEISLAAAIEKIKLDSRHYAKRQLTWFRNQEECHWFDLVQGQSSTEEIQAHLERWLKK</sequence>
<evidence type="ECO:0000256" key="12">
    <source>
        <dbReference type="RuleBase" id="RU003784"/>
    </source>
</evidence>
<comment type="caution">
    <text evidence="14">The sequence shown here is derived from an EMBL/GenBank/DDBJ whole genome shotgun (WGS) entry which is preliminary data.</text>
</comment>
<dbReference type="PATRIC" id="fig|1423760.3.peg.2148"/>
<dbReference type="HAMAP" id="MF_00185">
    <property type="entry name" value="IPP_trans"/>
    <property type="match status" value="1"/>
</dbReference>
<keyword evidence="7 10" id="KW-0067">ATP-binding</keyword>
<dbReference type="NCBIfam" id="TIGR00174">
    <property type="entry name" value="miaA"/>
    <property type="match status" value="1"/>
</dbReference>
<dbReference type="Proteomes" id="UP000050816">
    <property type="component" value="Unassembled WGS sequence"/>
</dbReference>
<evidence type="ECO:0000256" key="10">
    <source>
        <dbReference type="HAMAP-Rule" id="MF_00185"/>
    </source>
</evidence>
<dbReference type="EMBL" id="AZFK01000005">
    <property type="protein sequence ID" value="KRL92390.1"/>
    <property type="molecule type" value="Genomic_DNA"/>
</dbReference>
<dbReference type="PANTHER" id="PTHR11088">
    <property type="entry name" value="TRNA DIMETHYLALLYLTRANSFERASE"/>
    <property type="match status" value="1"/>
</dbReference>
<dbReference type="Gene3D" id="3.40.50.300">
    <property type="entry name" value="P-loop containing nucleotide triphosphate hydrolases"/>
    <property type="match status" value="1"/>
</dbReference>
<keyword evidence="8 10" id="KW-0460">Magnesium</keyword>
<comment type="caution">
    <text evidence="10">Lacks conserved residue(s) required for the propagation of feature annotation.</text>
</comment>
<feature type="binding site" evidence="10">
    <location>
        <begin position="14"/>
        <end position="19"/>
    </location>
    <ligand>
        <name>substrate</name>
    </ligand>
</feature>
<comment type="function">
    <text evidence="2 10 12">Catalyzes the transfer of a dimethylallyl group onto the adenine at position 37 in tRNAs that read codons beginning with uridine, leading to the formation of N6-(dimethylallyl)adenosine (i(6)A).</text>
</comment>
<evidence type="ECO:0000256" key="4">
    <source>
        <dbReference type="ARBA" id="ARBA00022679"/>
    </source>
</evidence>
<keyword evidence="6 10" id="KW-0547">Nucleotide-binding</keyword>
<protein>
    <recommendedName>
        <fullName evidence="10">tRNA dimethylallyltransferase</fullName>
        <ecNumber evidence="10">2.5.1.75</ecNumber>
    </recommendedName>
    <alternativeName>
        <fullName evidence="10">Dimethylallyl diphosphate:tRNA dimethylallyltransferase</fullName>
        <shortName evidence="10">DMAPP:tRNA dimethylallyltransferase</shortName>
        <shortName evidence="10">DMATase</shortName>
    </alternativeName>
    <alternativeName>
        <fullName evidence="10">Isopentenyl-diphosphate:tRNA isopentenyltransferase</fullName>
        <shortName evidence="10">IPP transferase</shortName>
        <shortName evidence="10">IPPT</shortName>
        <shortName evidence="10">IPTase</shortName>
    </alternativeName>
</protein>
<feature type="binding site" evidence="10">
    <location>
        <begin position="12"/>
        <end position="19"/>
    </location>
    <ligand>
        <name>ATP</name>
        <dbReference type="ChEBI" id="CHEBI:30616"/>
    </ligand>
</feature>
<comment type="subunit">
    <text evidence="10">Monomer.</text>
</comment>
<comment type="catalytic activity">
    <reaction evidence="9 10 11">
        <text>adenosine(37) in tRNA + dimethylallyl diphosphate = N(6)-dimethylallyladenosine(37) in tRNA + diphosphate</text>
        <dbReference type="Rhea" id="RHEA:26482"/>
        <dbReference type="Rhea" id="RHEA-COMP:10162"/>
        <dbReference type="Rhea" id="RHEA-COMP:10375"/>
        <dbReference type="ChEBI" id="CHEBI:33019"/>
        <dbReference type="ChEBI" id="CHEBI:57623"/>
        <dbReference type="ChEBI" id="CHEBI:74411"/>
        <dbReference type="ChEBI" id="CHEBI:74415"/>
        <dbReference type="EC" id="2.5.1.75"/>
    </reaction>
</comment>
<dbReference type="GO" id="GO:0006400">
    <property type="term" value="P:tRNA modification"/>
    <property type="evidence" value="ECO:0007669"/>
    <property type="project" value="TreeGrafter"/>
</dbReference>
<dbReference type="Gene3D" id="1.10.20.140">
    <property type="match status" value="1"/>
</dbReference>
<evidence type="ECO:0000256" key="9">
    <source>
        <dbReference type="ARBA" id="ARBA00049563"/>
    </source>
</evidence>
<dbReference type="InterPro" id="IPR039657">
    <property type="entry name" value="Dimethylallyltransferase"/>
</dbReference>
<evidence type="ECO:0000256" key="2">
    <source>
        <dbReference type="ARBA" id="ARBA00003213"/>
    </source>
</evidence>
<feature type="site" description="Interaction with substrate tRNA" evidence="10">
    <location>
        <position position="129"/>
    </location>
</feature>
<comment type="cofactor">
    <cofactor evidence="1 10">
        <name>Mg(2+)</name>
        <dbReference type="ChEBI" id="CHEBI:18420"/>
    </cofactor>
</comment>
<dbReference type="PANTHER" id="PTHR11088:SF60">
    <property type="entry name" value="TRNA DIMETHYLALLYLTRANSFERASE"/>
    <property type="match status" value="1"/>
</dbReference>
<feature type="site" description="Interaction with substrate tRNA" evidence="10">
    <location>
        <position position="103"/>
    </location>
</feature>
<evidence type="ECO:0000256" key="8">
    <source>
        <dbReference type="ARBA" id="ARBA00022842"/>
    </source>
</evidence>
<feature type="region of interest" description="Interaction with substrate tRNA" evidence="10">
    <location>
        <begin position="37"/>
        <end position="40"/>
    </location>
</feature>
<gene>
    <name evidence="10" type="primary">miaA</name>
    <name evidence="14" type="ORF">FC43_GL002048</name>
</gene>
<dbReference type="Pfam" id="PF01715">
    <property type="entry name" value="IPPT"/>
    <property type="match status" value="1"/>
</dbReference>
<accession>A0A0R1UG47</accession>
<dbReference type="InterPro" id="IPR018022">
    <property type="entry name" value="IPT"/>
</dbReference>
<evidence type="ECO:0000256" key="1">
    <source>
        <dbReference type="ARBA" id="ARBA00001946"/>
    </source>
</evidence>
<evidence type="ECO:0000313" key="15">
    <source>
        <dbReference type="Proteomes" id="UP000050816"/>
    </source>
</evidence>
<evidence type="ECO:0000256" key="7">
    <source>
        <dbReference type="ARBA" id="ARBA00022840"/>
    </source>
</evidence>
<keyword evidence="5 10" id="KW-0819">tRNA processing</keyword>
<organism evidence="14 15">
    <name type="scientific">Limosilactobacillus ingluviei DSM 15946</name>
    <dbReference type="NCBI Taxonomy" id="1423760"/>
    <lineage>
        <taxon>Bacteria</taxon>
        <taxon>Bacillati</taxon>
        <taxon>Bacillota</taxon>
        <taxon>Bacilli</taxon>
        <taxon>Lactobacillales</taxon>
        <taxon>Lactobacillaceae</taxon>
        <taxon>Limosilactobacillus</taxon>
    </lineage>
</organism>
<evidence type="ECO:0000256" key="11">
    <source>
        <dbReference type="RuleBase" id="RU003783"/>
    </source>
</evidence>
<dbReference type="SUPFAM" id="SSF52540">
    <property type="entry name" value="P-loop containing nucleoside triphosphate hydrolases"/>
    <property type="match status" value="1"/>
</dbReference>
<evidence type="ECO:0000313" key="14">
    <source>
        <dbReference type="EMBL" id="KRL92390.1"/>
    </source>
</evidence>
<dbReference type="AlphaFoldDB" id="A0A0R1UG47"/>
<dbReference type="GO" id="GO:0005524">
    <property type="term" value="F:ATP binding"/>
    <property type="evidence" value="ECO:0007669"/>
    <property type="project" value="UniProtKB-UniRule"/>
</dbReference>
<dbReference type="GO" id="GO:0052381">
    <property type="term" value="F:tRNA dimethylallyltransferase activity"/>
    <property type="evidence" value="ECO:0007669"/>
    <property type="project" value="UniProtKB-UniRule"/>
</dbReference>
<dbReference type="EC" id="2.5.1.75" evidence="10"/>
<name>A0A0R1UG47_9LACO</name>
<evidence type="ECO:0000256" key="5">
    <source>
        <dbReference type="ARBA" id="ARBA00022694"/>
    </source>
</evidence>
<keyword evidence="4 10" id="KW-0808">Transferase</keyword>
<evidence type="ECO:0000256" key="13">
    <source>
        <dbReference type="RuleBase" id="RU003785"/>
    </source>
</evidence>